<name>A0A4Z0Q9Y0_SALET</name>
<protein>
    <submittedName>
        <fullName evidence="1">L(+)-tartrate dehydratase subunit alpha</fullName>
        <ecNumber evidence="1">4.2.1.32</ecNumber>
    </submittedName>
</protein>
<evidence type="ECO:0000313" key="2">
    <source>
        <dbReference type="Proteomes" id="UP000298196"/>
    </source>
</evidence>
<organism evidence="1 2">
    <name type="scientific">Salmonella enterica subsp. enterica serovar Poona</name>
    <dbReference type="NCBI Taxonomy" id="436295"/>
    <lineage>
        <taxon>Bacteria</taxon>
        <taxon>Pseudomonadati</taxon>
        <taxon>Pseudomonadota</taxon>
        <taxon>Gammaproteobacteria</taxon>
        <taxon>Enterobacterales</taxon>
        <taxon>Enterobacteriaceae</taxon>
        <taxon>Salmonella</taxon>
    </lineage>
</organism>
<keyword evidence="1" id="KW-0456">Lyase</keyword>
<accession>A0A4Z0Q9Y0</accession>
<feature type="non-terminal residue" evidence="1">
    <location>
        <position position="1"/>
    </location>
</feature>
<dbReference type="Proteomes" id="UP000298196">
    <property type="component" value="Unassembled WGS sequence"/>
</dbReference>
<dbReference type="AlphaFoldDB" id="A0A4Z0Q9Y0"/>
<reference evidence="1 2" key="1">
    <citation type="submission" date="2018-03" db="EMBL/GenBank/DDBJ databases">
        <title>Non-Typhoidal Salmonella genome sequencing and assembly.</title>
        <authorList>
            <person name="Matchawe C."/>
        </authorList>
    </citation>
    <scope>NUCLEOTIDE SEQUENCE [LARGE SCALE GENOMIC DNA]</scope>
    <source>
        <strain evidence="1 2">22sa</strain>
    </source>
</reference>
<dbReference type="GO" id="GO:0008730">
    <property type="term" value="F:L(+)-tartrate dehydratase activity"/>
    <property type="evidence" value="ECO:0007669"/>
    <property type="project" value="UniProtKB-EC"/>
</dbReference>
<evidence type="ECO:0000313" key="1">
    <source>
        <dbReference type="EMBL" id="TGE26877.1"/>
    </source>
</evidence>
<keyword evidence="2" id="KW-1185">Reference proteome</keyword>
<comment type="caution">
    <text evidence="1">The sequence shown here is derived from an EMBL/GenBank/DDBJ whole genome shotgun (WGS) entry which is preliminary data.</text>
</comment>
<sequence length="35" mass="3879">LGVAVYGGCWSHRKGHIVFDKDLNYTITSHSGVNF</sequence>
<dbReference type="EC" id="4.2.1.32" evidence="1"/>
<proteinExistence type="predicted"/>
<gene>
    <name evidence="1" type="ORF">C9F07_02245</name>
</gene>
<dbReference type="EMBL" id="PYKI01000324">
    <property type="protein sequence ID" value="TGE26877.1"/>
    <property type="molecule type" value="Genomic_DNA"/>
</dbReference>